<evidence type="ECO:0000256" key="2">
    <source>
        <dbReference type="PROSITE-ProRule" id="PRU01282"/>
    </source>
</evidence>
<evidence type="ECO:0000256" key="1">
    <source>
        <dbReference type="ARBA" id="ARBA00007198"/>
    </source>
</evidence>
<name>A0AAJ1IGB8_9SPIO</name>
<proteinExistence type="inferred from homology"/>
<organism evidence="3 4">
    <name type="scientific">Candidatus Thalassospirochaeta sargassi</name>
    <dbReference type="NCBI Taxonomy" id="3119039"/>
    <lineage>
        <taxon>Bacteria</taxon>
        <taxon>Pseudomonadati</taxon>
        <taxon>Spirochaetota</taxon>
        <taxon>Spirochaetia</taxon>
        <taxon>Spirochaetales</taxon>
        <taxon>Spirochaetaceae</taxon>
        <taxon>Candidatus Thalassospirochaeta</taxon>
    </lineage>
</organism>
<sequence length="121" mass="13623">MAESIIYQYPNCSSCKKALDWMDEKKIEYKSIHIVEAPPSARDLKELIEKSGLPVRKFFNTSGRRYRELGLKDKLDSMSIDEAAELLAGDGMLIKRPLLVNGDTILPGFKDSLWGSSIVTE</sequence>
<reference evidence="3 4" key="1">
    <citation type="submission" date="2022-12" db="EMBL/GenBank/DDBJ databases">
        <title>Metagenome assembled genome from gulf of manar.</title>
        <authorList>
            <person name="Kohli P."/>
            <person name="Pk S."/>
            <person name="Venkata Ramana C."/>
            <person name="Sasikala C."/>
        </authorList>
    </citation>
    <scope>NUCLEOTIDE SEQUENCE [LARGE SCALE GENOMIC DNA]</scope>
    <source>
        <strain evidence="3">JB008</strain>
    </source>
</reference>
<evidence type="ECO:0000313" key="4">
    <source>
        <dbReference type="Proteomes" id="UP001221217"/>
    </source>
</evidence>
<protein>
    <submittedName>
        <fullName evidence="3">Arsenate reductase family protein</fullName>
    </submittedName>
</protein>
<dbReference type="Pfam" id="PF03960">
    <property type="entry name" value="ArsC"/>
    <property type="match status" value="1"/>
</dbReference>
<dbReference type="InterPro" id="IPR036249">
    <property type="entry name" value="Thioredoxin-like_sf"/>
</dbReference>
<dbReference type="CDD" id="cd03036">
    <property type="entry name" value="ArsC_like"/>
    <property type="match status" value="1"/>
</dbReference>
<dbReference type="PROSITE" id="PS51353">
    <property type="entry name" value="ARSC"/>
    <property type="match status" value="1"/>
</dbReference>
<comment type="caution">
    <text evidence="3">The sequence shown here is derived from an EMBL/GenBank/DDBJ whole genome shotgun (WGS) entry which is preliminary data.</text>
</comment>
<gene>
    <name evidence="3" type="ORF">PQJ61_02905</name>
</gene>
<dbReference type="AlphaFoldDB" id="A0AAJ1IGB8"/>
<dbReference type="Proteomes" id="UP001221217">
    <property type="component" value="Unassembled WGS sequence"/>
</dbReference>
<dbReference type="EMBL" id="JAQQAL010000009">
    <property type="protein sequence ID" value="MDC7225696.1"/>
    <property type="molecule type" value="Genomic_DNA"/>
</dbReference>
<dbReference type="PANTHER" id="PTHR30041:SF8">
    <property type="entry name" value="PROTEIN YFFB"/>
    <property type="match status" value="1"/>
</dbReference>
<evidence type="ECO:0000313" key="3">
    <source>
        <dbReference type="EMBL" id="MDC7225696.1"/>
    </source>
</evidence>
<comment type="similarity">
    <text evidence="1 2">Belongs to the ArsC family.</text>
</comment>
<dbReference type="InterPro" id="IPR006660">
    <property type="entry name" value="Arsenate_reductase-like"/>
</dbReference>
<dbReference type="Gene3D" id="3.40.30.10">
    <property type="entry name" value="Glutaredoxin"/>
    <property type="match status" value="1"/>
</dbReference>
<dbReference type="SUPFAM" id="SSF52833">
    <property type="entry name" value="Thioredoxin-like"/>
    <property type="match status" value="1"/>
</dbReference>
<accession>A0AAJ1IGB8</accession>
<dbReference type="NCBIfam" id="TIGR01617">
    <property type="entry name" value="arsC_related"/>
    <property type="match status" value="1"/>
</dbReference>
<dbReference type="InterPro" id="IPR006504">
    <property type="entry name" value="Tscrpt_reg_Spx/MgsR"/>
</dbReference>
<dbReference type="PANTHER" id="PTHR30041">
    <property type="entry name" value="ARSENATE REDUCTASE"/>
    <property type="match status" value="1"/>
</dbReference>